<evidence type="ECO:0000256" key="16">
    <source>
        <dbReference type="ARBA" id="ARBA00031040"/>
    </source>
</evidence>
<dbReference type="Pfam" id="PF02607">
    <property type="entry name" value="B12-binding_2"/>
    <property type="match status" value="1"/>
</dbReference>
<dbReference type="InterPro" id="IPR011005">
    <property type="entry name" value="Dihydropteroate_synth-like_sf"/>
</dbReference>
<dbReference type="EC" id="2.1.1.13" evidence="5"/>
<dbReference type="SUPFAM" id="SSF56507">
    <property type="entry name" value="Methionine synthase activation domain-like"/>
    <property type="match status" value="1"/>
</dbReference>
<dbReference type="SMART" id="SM01018">
    <property type="entry name" value="B12-binding_2"/>
    <property type="match status" value="1"/>
</dbReference>
<evidence type="ECO:0000259" key="20">
    <source>
        <dbReference type="PROSITE" id="PS51332"/>
    </source>
</evidence>
<evidence type="ECO:0000259" key="18">
    <source>
        <dbReference type="PROSITE" id="PS50972"/>
    </source>
</evidence>
<dbReference type="Gene3D" id="3.20.20.330">
    <property type="entry name" value="Homocysteine-binding-like domain"/>
    <property type="match status" value="1"/>
</dbReference>
<evidence type="ECO:0000256" key="9">
    <source>
        <dbReference type="ARBA" id="ARBA00022679"/>
    </source>
</evidence>
<keyword evidence="7" id="KW-0028">Amino-acid biosynthesis</keyword>
<dbReference type="GO" id="GO:0008705">
    <property type="term" value="F:methionine synthase activity"/>
    <property type="evidence" value="ECO:0007669"/>
    <property type="project" value="UniProtKB-EC"/>
</dbReference>
<dbReference type="InterPro" id="IPR003759">
    <property type="entry name" value="Cbl-bd_cap"/>
</dbReference>
<dbReference type="Pfam" id="PF02310">
    <property type="entry name" value="B12-binding"/>
    <property type="match status" value="1"/>
</dbReference>
<evidence type="ECO:0000256" key="14">
    <source>
        <dbReference type="ARBA" id="ARBA00023167"/>
    </source>
</evidence>
<evidence type="ECO:0000256" key="11">
    <source>
        <dbReference type="ARBA" id="ARBA00022723"/>
    </source>
</evidence>
<protein>
    <recommendedName>
        <fullName evidence="5">methionine synthase</fullName>
        <ecNumber evidence="5">2.1.1.13</ecNumber>
    </recommendedName>
    <alternativeName>
        <fullName evidence="16">5-methyltetrahydrofolate--homocysteine methyltransferase</fullName>
    </alternativeName>
</protein>
<dbReference type="FunFam" id="3.40.50.280:FF:000001">
    <property type="entry name" value="Methionine synthase"/>
    <property type="match status" value="1"/>
</dbReference>
<feature type="domain" description="Pterin-binding" evidence="18">
    <location>
        <begin position="376"/>
        <end position="637"/>
    </location>
</feature>
<dbReference type="PANTHER" id="PTHR45833">
    <property type="entry name" value="METHIONINE SYNTHASE"/>
    <property type="match status" value="1"/>
</dbReference>
<dbReference type="SUPFAM" id="SSF47644">
    <property type="entry name" value="Methionine synthase domain"/>
    <property type="match status" value="1"/>
</dbReference>
<keyword evidence="8" id="KW-0846">Cobalamin</keyword>
<evidence type="ECO:0000256" key="10">
    <source>
        <dbReference type="ARBA" id="ARBA00022691"/>
    </source>
</evidence>
<evidence type="ECO:0000259" key="17">
    <source>
        <dbReference type="PROSITE" id="PS50970"/>
    </source>
</evidence>
<dbReference type="Gene3D" id="3.10.196.10">
    <property type="entry name" value="Vitamin B12-dependent methionine synthase, activation domain"/>
    <property type="match status" value="1"/>
</dbReference>
<dbReference type="SUPFAM" id="SSF51717">
    <property type="entry name" value="Dihydropteroate synthetase-like"/>
    <property type="match status" value="1"/>
</dbReference>
<dbReference type="InterPro" id="IPR000489">
    <property type="entry name" value="Pterin-binding_dom"/>
</dbReference>
<evidence type="ECO:0000256" key="15">
    <source>
        <dbReference type="ARBA" id="ARBA00023285"/>
    </source>
</evidence>
<dbReference type="PROSITE" id="PS50974">
    <property type="entry name" value="ADOMET_ACTIVATION"/>
    <property type="match status" value="1"/>
</dbReference>
<dbReference type="Gene3D" id="3.40.50.280">
    <property type="entry name" value="Cobalamin-binding domain"/>
    <property type="match status" value="1"/>
</dbReference>
<evidence type="ECO:0000256" key="7">
    <source>
        <dbReference type="ARBA" id="ARBA00022605"/>
    </source>
</evidence>
<dbReference type="InterPro" id="IPR050554">
    <property type="entry name" value="Met_Synthase/Corrinoid"/>
</dbReference>
<dbReference type="PANTHER" id="PTHR45833:SF1">
    <property type="entry name" value="METHIONINE SYNTHASE"/>
    <property type="match status" value="1"/>
</dbReference>
<dbReference type="InterPro" id="IPR004223">
    <property type="entry name" value="VitB12-dep_Met_synth_activ_dom"/>
</dbReference>
<comment type="pathway">
    <text evidence="3">Amino-acid biosynthesis; L-methionine biosynthesis via de novo pathway; L-methionine from L-homocysteine (MetH route): step 1/1.</text>
</comment>
<dbReference type="NCBIfam" id="TIGR02082">
    <property type="entry name" value="metH"/>
    <property type="match status" value="1"/>
</dbReference>
<evidence type="ECO:0000256" key="5">
    <source>
        <dbReference type="ARBA" id="ARBA00012032"/>
    </source>
</evidence>
<reference evidence="22" key="1">
    <citation type="submission" date="2018-05" db="EMBL/GenBank/DDBJ databases">
        <authorList>
            <person name="Lanie J.A."/>
            <person name="Ng W.-L."/>
            <person name="Kazmierczak K.M."/>
            <person name="Andrzejewski T.M."/>
            <person name="Davidsen T.M."/>
            <person name="Wayne K.J."/>
            <person name="Tettelin H."/>
            <person name="Glass J.I."/>
            <person name="Rusch D."/>
            <person name="Podicherti R."/>
            <person name="Tsui H.-C.T."/>
            <person name="Winkler M.E."/>
        </authorList>
    </citation>
    <scope>NUCLEOTIDE SEQUENCE</scope>
</reference>
<feature type="domain" description="B12-binding N-terminal" evidence="21">
    <location>
        <begin position="668"/>
        <end position="762"/>
    </location>
</feature>
<dbReference type="CDD" id="cd02069">
    <property type="entry name" value="methionine_synthase_B12_BD"/>
    <property type="match status" value="1"/>
</dbReference>
<dbReference type="UniPathway" id="UPA00051">
    <property type="reaction ID" value="UER00081"/>
</dbReference>
<evidence type="ECO:0000259" key="21">
    <source>
        <dbReference type="PROSITE" id="PS51337"/>
    </source>
</evidence>
<dbReference type="InterPro" id="IPR036589">
    <property type="entry name" value="HCY_dom_sf"/>
</dbReference>
<dbReference type="PROSITE" id="PS51337">
    <property type="entry name" value="B12_BINDING_NTER"/>
    <property type="match status" value="1"/>
</dbReference>
<dbReference type="FunFam" id="3.20.20.20:FF:000002">
    <property type="entry name" value="Methionine synthase"/>
    <property type="match status" value="1"/>
</dbReference>
<dbReference type="NCBIfam" id="NF007024">
    <property type="entry name" value="PRK09490.1"/>
    <property type="match status" value="1"/>
</dbReference>
<accession>A0A381NJ26</accession>
<name>A0A381NJ26_9ZZZZ</name>
<dbReference type="GO" id="GO:0032259">
    <property type="term" value="P:methylation"/>
    <property type="evidence" value="ECO:0007669"/>
    <property type="project" value="UniProtKB-KW"/>
</dbReference>
<dbReference type="PROSITE" id="PS51332">
    <property type="entry name" value="B12_BINDING"/>
    <property type="match status" value="1"/>
</dbReference>
<keyword evidence="11" id="KW-0479">Metal-binding</keyword>
<keyword evidence="14" id="KW-0486">Methionine biosynthesis</keyword>
<dbReference type="FunFam" id="3.20.20.330:FF:000001">
    <property type="entry name" value="Methionine synthase"/>
    <property type="match status" value="1"/>
</dbReference>
<comment type="cofactor">
    <cofactor evidence="1">
        <name>Zn(2+)</name>
        <dbReference type="ChEBI" id="CHEBI:29105"/>
    </cofactor>
</comment>
<dbReference type="InterPro" id="IPR011822">
    <property type="entry name" value="MetH"/>
</dbReference>
<evidence type="ECO:0000256" key="2">
    <source>
        <dbReference type="ARBA" id="ARBA00001956"/>
    </source>
</evidence>
<evidence type="ECO:0000259" key="19">
    <source>
        <dbReference type="PROSITE" id="PS50974"/>
    </source>
</evidence>
<dbReference type="PROSITE" id="PS50970">
    <property type="entry name" value="HCY"/>
    <property type="match status" value="1"/>
</dbReference>
<dbReference type="CDD" id="cd00740">
    <property type="entry name" value="MeTr"/>
    <property type="match status" value="1"/>
</dbReference>
<dbReference type="FunFam" id="1.10.1240.10:FF:000001">
    <property type="entry name" value="Methionine synthase"/>
    <property type="match status" value="1"/>
</dbReference>
<dbReference type="PIRSF" id="PIRSF000381">
    <property type="entry name" value="MetH"/>
    <property type="match status" value="1"/>
</dbReference>
<keyword evidence="13" id="KW-0862">Zinc</keyword>
<dbReference type="EMBL" id="UINC01000333">
    <property type="protein sequence ID" value="SUZ53523.1"/>
    <property type="molecule type" value="Genomic_DNA"/>
</dbReference>
<dbReference type="GO" id="GO:0005829">
    <property type="term" value="C:cytosol"/>
    <property type="evidence" value="ECO:0007669"/>
    <property type="project" value="TreeGrafter"/>
</dbReference>
<evidence type="ECO:0000256" key="3">
    <source>
        <dbReference type="ARBA" id="ARBA00005178"/>
    </source>
</evidence>
<evidence type="ECO:0000256" key="1">
    <source>
        <dbReference type="ARBA" id="ARBA00001947"/>
    </source>
</evidence>
<dbReference type="InterPro" id="IPR033706">
    <property type="entry name" value="Met_synthase_B12-bd"/>
</dbReference>
<dbReference type="SUPFAM" id="SSF82282">
    <property type="entry name" value="Homocysteine S-methyltransferase"/>
    <property type="match status" value="1"/>
</dbReference>
<evidence type="ECO:0000256" key="13">
    <source>
        <dbReference type="ARBA" id="ARBA00022833"/>
    </source>
</evidence>
<dbReference type="Pfam" id="PF02574">
    <property type="entry name" value="S-methyl_trans"/>
    <property type="match status" value="1"/>
</dbReference>
<keyword evidence="12" id="KW-0677">Repeat</keyword>
<dbReference type="Gene3D" id="3.20.20.20">
    <property type="entry name" value="Dihydropteroate synthase-like"/>
    <property type="match status" value="1"/>
</dbReference>
<sequence>MVLIPESEQRTRAKRIDLLREHLDRRILVMDGAMGTMIQRHSLNEDDFRGDLFPEHTSPLIGANDILSLTQPSLIKEIHQEYLSAGADLIETNTFNANRISLADYDLQGKARELNREAARLARAAVIDAERDDPGHPKWVVGALGPTNRTASISPDVGDPGARNTTFDELSEAYIEQAHGLIEGGSDVLLIETAFDTLNAKAALFALSTVLVETGLDIPVMVSGTITDRSGRTLSGQTPEAFYNSVAHGVQPGRGRPNGLFSIGFNCALGIDELRPHIEELATVAPLPISCYPNAGLPNEFGGYDETPEHMANVTAEFVDAGFLNIVGGCCGTTPDHIRAIAEKVKSRKPRKLPEIQRRTNLSGLEPVSIGPSALFVNVGERTNVTGSRRFARLIKENDYETALEVARDQVQGGAQIIDVNMDEGLLDSLAAMPHFLNLMASEPEIARIPVMVDSSDWDVIEAGLKTLQGKGVVNSISLKDGEDAFRERAQKVRKLGAAAVVMAFDEEGQADTPERRLEVCQRAYKILVHEEGFPPEDIIFDCNVFAVATGIEEHERYAMWFIEAIRKIKETCPHVLTSGGISNVSFSFRGSPQVREAMHTAFLYHAIDAGLDMGIVNAGALPIYDEIEESLLTSVEDVLFARTPDATDVLTQIAGELTGTSERSHQEDLSWRELDVEERLVHALVQGMDQFAEEDAEAARQKFSSALNVIEGPLMDGMNVVGDLFGSGRMFLPQVVKSARVMKKAVAYLVPFLEEEKEGKTQQPKILLATVKGDVHDIGKNIVGVVLECNGFNVIDLGVMVPAEQILETARKESVDVIGLSGLITPSLEHMVHIASEMERTGFETPLLIGGATTSRAHTALKIDGRYDGATVHVLDASRAVGVVSKLLDKESRESFLSEVQTEYQTERERRSQNRPRARLLSLAETRDKADRKVSEAYRITKPAEPGIQVTEVPISELRHYIDWTPFFHAWELSGKHPDILNDATVGDQARSLLSDAEDLLDRMEAEGRIRTKATLGIFPANARGDDVEIYTDDSRTQVCAVMHNLRQQFAKDGRPSQCLADYVATVDSNQADWIGAFVVTAGLGVSEVVRELEEANDDYTAILTKAVADRLAEALAELMHKRVRTNIWGYASSETFTNKELIREAYLGIRPAPGYPACPDHTEKGTIFELLDAEGTLGVQLTESYAMTPAASVSGWYLAHPSAKYFGVGRIGRDQIEDYAQRKDWSIEEAERWLAPNLGYDPDEQR</sequence>
<evidence type="ECO:0000313" key="22">
    <source>
        <dbReference type="EMBL" id="SUZ53523.1"/>
    </source>
</evidence>
<comment type="similarity">
    <text evidence="4">Belongs to the vitamin-B12 dependent methionine synthase family.</text>
</comment>
<keyword evidence="15" id="KW-0170">Cobalt</keyword>
<dbReference type="GO" id="GO:0008270">
    <property type="term" value="F:zinc ion binding"/>
    <property type="evidence" value="ECO:0007669"/>
    <property type="project" value="InterPro"/>
</dbReference>
<evidence type="ECO:0000256" key="8">
    <source>
        <dbReference type="ARBA" id="ARBA00022628"/>
    </source>
</evidence>
<dbReference type="GO" id="GO:0046653">
    <property type="term" value="P:tetrahydrofolate metabolic process"/>
    <property type="evidence" value="ECO:0007669"/>
    <property type="project" value="TreeGrafter"/>
</dbReference>
<dbReference type="InterPro" id="IPR037010">
    <property type="entry name" value="VitB12-dep_Met_synth_activ_sf"/>
</dbReference>
<evidence type="ECO:0000256" key="12">
    <source>
        <dbReference type="ARBA" id="ARBA00022737"/>
    </source>
</evidence>
<feature type="domain" description="AdoMet activation" evidence="19">
    <location>
        <begin position="915"/>
        <end position="1245"/>
    </location>
</feature>
<keyword evidence="9" id="KW-0808">Transferase</keyword>
<dbReference type="InterPro" id="IPR036724">
    <property type="entry name" value="Cobalamin-bd_sf"/>
</dbReference>
<dbReference type="AlphaFoldDB" id="A0A381NJ26"/>
<feature type="domain" description="Hcy-binding" evidence="17">
    <location>
        <begin position="16"/>
        <end position="345"/>
    </location>
</feature>
<dbReference type="Gene3D" id="1.10.1240.10">
    <property type="entry name" value="Methionine synthase domain"/>
    <property type="match status" value="1"/>
</dbReference>
<gene>
    <name evidence="22" type="ORF">METZ01_LOCUS6377</name>
</gene>
<keyword evidence="10" id="KW-0949">S-adenosyl-L-methionine</keyword>
<evidence type="ECO:0000256" key="4">
    <source>
        <dbReference type="ARBA" id="ARBA00010398"/>
    </source>
</evidence>
<comment type="cofactor">
    <cofactor evidence="2">
        <name>methylcob(III)alamin</name>
        <dbReference type="ChEBI" id="CHEBI:28115"/>
    </cofactor>
</comment>
<dbReference type="Gene3D" id="1.10.288.10">
    <property type="entry name" value="Cobalamin-dependent Methionine Synthase, domain 2"/>
    <property type="match status" value="1"/>
</dbReference>
<dbReference type="SUPFAM" id="SSF52242">
    <property type="entry name" value="Cobalamin (vitamin B12)-binding domain"/>
    <property type="match status" value="1"/>
</dbReference>
<dbReference type="GO" id="GO:0050667">
    <property type="term" value="P:homocysteine metabolic process"/>
    <property type="evidence" value="ECO:0007669"/>
    <property type="project" value="TreeGrafter"/>
</dbReference>
<feature type="domain" description="B12-binding" evidence="20">
    <location>
        <begin position="764"/>
        <end position="899"/>
    </location>
</feature>
<keyword evidence="6" id="KW-0489">Methyltransferase</keyword>
<dbReference type="InterPro" id="IPR006158">
    <property type="entry name" value="Cobalamin-bd"/>
</dbReference>
<dbReference type="Pfam" id="PF02965">
    <property type="entry name" value="Met_synt_B12"/>
    <property type="match status" value="1"/>
</dbReference>
<dbReference type="InterPro" id="IPR003726">
    <property type="entry name" value="HCY_dom"/>
</dbReference>
<dbReference type="InterPro" id="IPR036594">
    <property type="entry name" value="Meth_synthase_dom"/>
</dbReference>
<dbReference type="GO" id="GO:0031419">
    <property type="term" value="F:cobalamin binding"/>
    <property type="evidence" value="ECO:0007669"/>
    <property type="project" value="UniProtKB-KW"/>
</dbReference>
<organism evidence="22">
    <name type="scientific">marine metagenome</name>
    <dbReference type="NCBI Taxonomy" id="408172"/>
    <lineage>
        <taxon>unclassified sequences</taxon>
        <taxon>metagenomes</taxon>
        <taxon>ecological metagenomes</taxon>
    </lineage>
</organism>
<dbReference type="PROSITE" id="PS50972">
    <property type="entry name" value="PTERIN_BINDING"/>
    <property type="match status" value="1"/>
</dbReference>
<proteinExistence type="inferred from homology"/>
<evidence type="ECO:0000256" key="6">
    <source>
        <dbReference type="ARBA" id="ARBA00022603"/>
    </source>
</evidence>
<dbReference type="Pfam" id="PF00809">
    <property type="entry name" value="Pterin_bind"/>
    <property type="match status" value="1"/>
</dbReference>